<dbReference type="PANTHER" id="PTHR11736:SF69">
    <property type="entry name" value="MAGE DOMAIN-CONTAINING PROTEIN"/>
    <property type="match status" value="1"/>
</dbReference>
<name>A0ABQ0FUM0_APOSI</name>
<dbReference type="EMBL" id="BAAFST010000020">
    <property type="protein sequence ID" value="GAB1302948.1"/>
    <property type="molecule type" value="Genomic_DNA"/>
</dbReference>
<organism evidence="3 4">
    <name type="scientific">Apodemus speciosus</name>
    <name type="common">Large Japanese field mouse</name>
    <dbReference type="NCBI Taxonomy" id="105296"/>
    <lineage>
        <taxon>Eukaryota</taxon>
        <taxon>Metazoa</taxon>
        <taxon>Chordata</taxon>
        <taxon>Craniata</taxon>
        <taxon>Vertebrata</taxon>
        <taxon>Euteleostomi</taxon>
        <taxon>Mammalia</taxon>
        <taxon>Eutheria</taxon>
        <taxon>Euarchontoglires</taxon>
        <taxon>Glires</taxon>
        <taxon>Rodentia</taxon>
        <taxon>Myomorpha</taxon>
        <taxon>Muroidea</taxon>
        <taxon>Muridae</taxon>
        <taxon>Murinae</taxon>
        <taxon>Apodemus</taxon>
    </lineage>
</organism>
<dbReference type="PANTHER" id="PTHR11736">
    <property type="entry name" value="MELANOMA-ASSOCIATED ANTIGEN MAGE ANTIGEN"/>
    <property type="match status" value="1"/>
</dbReference>
<feature type="compositionally biased region" description="Basic and acidic residues" evidence="1">
    <location>
        <begin position="100"/>
        <end position="111"/>
    </location>
</feature>
<evidence type="ECO:0000313" key="4">
    <source>
        <dbReference type="Proteomes" id="UP001623349"/>
    </source>
</evidence>
<dbReference type="SMART" id="SM01373">
    <property type="entry name" value="MAGE"/>
    <property type="match status" value="1"/>
</dbReference>
<dbReference type="SMART" id="SM01392">
    <property type="entry name" value="MAGE_N"/>
    <property type="match status" value="1"/>
</dbReference>
<dbReference type="Pfam" id="PF01454">
    <property type="entry name" value="MAGE"/>
    <property type="match status" value="1"/>
</dbReference>
<dbReference type="Gene3D" id="1.10.10.1210">
    <property type="entry name" value="MAGE homology domain, winged helix WH2 motif"/>
    <property type="match status" value="1"/>
</dbReference>
<dbReference type="InterPro" id="IPR021072">
    <property type="entry name" value="MAGE_N"/>
</dbReference>
<dbReference type="Pfam" id="PF12440">
    <property type="entry name" value="MAGE_N"/>
    <property type="match status" value="1"/>
</dbReference>
<evidence type="ECO:0000259" key="2">
    <source>
        <dbReference type="PROSITE" id="PS50838"/>
    </source>
</evidence>
<evidence type="ECO:0000313" key="3">
    <source>
        <dbReference type="EMBL" id="GAB1302948.1"/>
    </source>
</evidence>
<dbReference type="InterPro" id="IPR041899">
    <property type="entry name" value="MAGE_WH2"/>
</dbReference>
<feature type="region of interest" description="Disordered" evidence="1">
    <location>
        <begin position="100"/>
        <end position="126"/>
    </location>
</feature>
<gene>
    <name evidence="3" type="ORF">APTSU1_001818900</name>
</gene>
<reference evidence="3 4" key="1">
    <citation type="submission" date="2024-08" db="EMBL/GenBank/DDBJ databases">
        <title>The draft genome of Apodemus speciosus.</title>
        <authorList>
            <person name="Nabeshima K."/>
            <person name="Suzuki S."/>
            <person name="Onuma M."/>
        </authorList>
    </citation>
    <scope>NUCLEOTIDE SEQUENCE [LARGE SCALE GENOMIC DNA]</scope>
    <source>
        <strain evidence="3">IB14-021</strain>
    </source>
</reference>
<dbReference type="InterPro" id="IPR002190">
    <property type="entry name" value="MHD_dom"/>
</dbReference>
<keyword evidence="4" id="KW-1185">Reference proteome</keyword>
<protein>
    <submittedName>
        <fullName evidence="3">Melanoma-associated antigen B18</fullName>
    </submittedName>
</protein>
<evidence type="ECO:0000256" key="1">
    <source>
        <dbReference type="SAM" id="MobiDB-lite"/>
    </source>
</evidence>
<comment type="caution">
    <text evidence="3">The sequence shown here is derived from an EMBL/GenBank/DDBJ whole genome shotgun (WGS) entry which is preliminary data.</text>
</comment>
<dbReference type="InterPro" id="IPR041898">
    <property type="entry name" value="MAGE_WH1"/>
</dbReference>
<feature type="region of interest" description="Disordered" evidence="1">
    <location>
        <begin position="22"/>
        <end position="64"/>
    </location>
</feature>
<feature type="compositionally biased region" description="Basic residues" evidence="1">
    <location>
        <begin position="23"/>
        <end position="35"/>
    </location>
</feature>
<sequence>MGCLNCRIYSLHSVTRIIMPRGHNSKLRAREKRRQARSETHSMQDSQATAAEERKEIPSSFSPLCSADVHHTSVAESLGKSKKYQQDTTASVSALCIKSDEDAKSQDDERPNTSWALSPTGDSSSTVRDGIAVSLVKFMLRKYSMKEPITKEDILEHAIPQNRDEFFDILKKASELMVLAFGIDIKEIDPTKHRYAFVSILSPNGDEIPNGETIQTRSGLLMMMLCLIFMNGNCVNEDYIWEVFSVMGVYAGVNHSIYGNVKKLITKDFVNEGYLEYRQVPIKGSPCHQFLWGPRAQCETSKMRVLEFLAKVHNTVPTAFPSLYQEALRAEKERMQGRFVAMILGLMDNEPPNGNSSNSFNLH</sequence>
<dbReference type="Proteomes" id="UP001623349">
    <property type="component" value="Unassembled WGS sequence"/>
</dbReference>
<dbReference type="PROSITE" id="PS50838">
    <property type="entry name" value="MAGE"/>
    <property type="match status" value="1"/>
</dbReference>
<proteinExistence type="predicted"/>
<feature type="domain" description="MAGE" evidence="2">
    <location>
        <begin position="128"/>
        <end position="327"/>
    </location>
</feature>
<dbReference type="Gene3D" id="1.10.10.1200">
    <property type="entry name" value="MAGE homology domain, winged helix WH1 motif"/>
    <property type="match status" value="1"/>
</dbReference>
<feature type="compositionally biased region" description="Polar residues" evidence="1">
    <location>
        <begin position="112"/>
        <end position="126"/>
    </location>
</feature>
<accession>A0ABQ0FUM0</accession>
<dbReference type="InterPro" id="IPR037445">
    <property type="entry name" value="MAGE"/>
</dbReference>